<dbReference type="PROSITE" id="PS50022">
    <property type="entry name" value="FA58C_3"/>
    <property type="match status" value="1"/>
</dbReference>
<dbReference type="GO" id="GO:0038023">
    <property type="term" value="F:signaling receptor activity"/>
    <property type="evidence" value="ECO:0007669"/>
    <property type="project" value="TreeGrafter"/>
</dbReference>
<dbReference type="GeneTree" id="ENSGT00940000161181"/>
<protein>
    <recommendedName>
        <fullName evidence="7">F5/8 type C domain-containing protein</fullName>
    </recommendedName>
</protein>
<dbReference type="PANTHER" id="PTHR46806">
    <property type="entry name" value="F5/8 TYPE C DOMAIN-CONTAINING PROTEIN"/>
    <property type="match status" value="1"/>
</dbReference>
<keyword evidence="9" id="KW-1185">Reference proteome</keyword>
<evidence type="ECO:0000259" key="7">
    <source>
        <dbReference type="PROSITE" id="PS50022"/>
    </source>
</evidence>
<keyword evidence="5" id="KW-0472">Membrane</keyword>
<reference evidence="8" key="3">
    <citation type="submission" date="2025-09" db="UniProtKB">
        <authorList>
            <consortium name="Ensembl"/>
        </authorList>
    </citation>
    <scope>IDENTIFICATION</scope>
</reference>
<evidence type="ECO:0000313" key="9">
    <source>
        <dbReference type="Proteomes" id="UP000007875"/>
    </source>
</evidence>
<name>H2ZPV6_CIOSA</name>
<evidence type="ECO:0000256" key="5">
    <source>
        <dbReference type="ARBA" id="ARBA00023136"/>
    </source>
</evidence>
<evidence type="ECO:0000256" key="4">
    <source>
        <dbReference type="ARBA" id="ARBA00022889"/>
    </source>
</evidence>
<evidence type="ECO:0000256" key="6">
    <source>
        <dbReference type="ARBA" id="ARBA00023157"/>
    </source>
</evidence>
<dbReference type="SUPFAM" id="SSF49785">
    <property type="entry name" value="Galactose-binding domain-like"/>
    <property type="match status" value="1"/>
</dbReference>
<dbReference type="GO" id="GO:0005576">
    <property type="term" value="C:extracellular region"/>
    <property type="evidence" value="ECO:0007669"/>
    <property type="project" value="UniProtKB-SubCell"/>
</dbReference>
<dbReference type="AlphaFoldDB" id="H2ZPV6"/>
<dbReference type="GO" id="GO:0007155">
    <property type="term" value="P:cell adhesion"/>
    <property type="evidence" value="ECO:0007669"/>
    <property type="project" value="UniProtKB-KW"/>
</dbReference>
<dbReference type="InterPro" id="IPR050633">
    <property type="entry name" value="Neuropilin_MCO_CoagFactor"/>
</dbReference>
<dbReference type="InterPro" id="IPR008979">
    <property type="entry name" value="Galactose-bd-like_sf"/>
</dbReference>
<dbReference type="Proteomes" id="UP000007875">
    <property type="component" value="Unassembled WGS sequence"/>
</dbReference>
<dbReference type="InterPro" id="IPR000421">
    <property type="entry name" value="FA58C"/>
</dbReference>
<dbReference type="HOGENOM" id="CLU_789767_0_0_1"/>
<dbReference type="Gene3D" id="2.60.120.260">
    <property type="entry name" value="Galactose-binding domain-like"/>
    <property type="match status" value="1"/>
</dbReference>
<dbReference type="GO" id="GO:0012505">
    <property type="term" value="C:endomembrane system"/>
    <property type="evidence" value="ECO:0007669"/>
    <property type="project" value="UniProtKB-SubCell"/>
</dbReference>
<dbReference type="Pfam" id="PF00754">
    <property type="entry name" value="F5_F8_type_C"/>
    <property type="match status" value="1"/>
</dbReference>
<dbReference type="STRING" id="51511.ENSCSAVP00000019622"/>
<accession>H2ZPV6</accession>
<comment type="subcellular location">
    <subcellularLocation>
        <location evidence="1">Endomembrane system</location>
        <topology evidence="1">Peripheral membrane protein</topology>
    </subcellularLocation>
    <subcellularLocation>
        <location evidence="2">Secreted</location>
    </subcellularLocation>
</comment>
<dbReference type="SMART" id="SM00231">
    <property type="entry name" value="FA58C"/>
    <property type="match status" value="1"/>
</dbReference>
<dbReference type="Ensembl" id="ENSCSAVT00000019834.1">
    <property type="protein sequence ID" value="ENSCSAVP00000019622.1"/>
    <property type="gene ID" value="ENSCSAVG00000011498.1"/>
</dbReference>
<evidence type="ECO:0000256" key="2">
    <source>
        <dbReference type="ARBA" id="ARBA00004613"/>
    </source>
</evidence>
<feature type="domain" description="F5/8 type C" evidence="7">
    <location>
        <begin position="198"/>
        <end position="346"/>
    </location>
</feature>
<dbReference type="GO" id="GO:0005886">
    <property type="term" value="C:plasma membrane"/>
    <property type="evidence" value="ECO:0007669"/>
    <property type="project" value="TreeGrafter"/>
</dbReference>
<dbReference type="PANTHER" id="PTHR46806:SF5">
    <property type="entry name" value="F5_8 TYPE C DOMAIN-CONTAINING PROTEIN"/>
    <property type="match status" value="1"/>
</dbReference>
<dbReference type="CDD" id="cd00057">
    <property type="entry name" value="FA58C"/>
    <property type="match status" value="1"/>
</dbReference>
<keyword evidence="6" id="KW-1015">Disulfide bond</keyword>
<keyword evidence="3" id="KW-0964">Secreted</keyword>
<dbReference type="PROSITE" id="PS01285">
    <property type="entry name" value="FA58C_1"/>
    <property type="match status" value="1"/>
</dbReference>
<dbReference type="InParanoid" id="H2ZPV6"/>
<keyword evidence="4" id="KW-0130">Cell adhesion</keyword>
<reference evidence="9" key="1">
    <citation type="submission" date="2003-08" db="EMBL/GenBank/DDBJ databases">
        <authorList>
            <person name="Birren B."/>
            <person name="Nusbaum C."/>
            <person name="Abebe A."/>
            <person name="Abouelleil A."/>
            <person name="Adekoya E."/>
            <person name="Ait-zahra M."/>
            <person name="Allen N."/>
            <person name="Allen T."/>
            <person name="An P."/>
            <person name="Anderson M."/>
            <person name="Anderson S."/>
            <person name="Arachchi H."/>
            <person name="Armbruster J."/>
            <person name="Bachantsang P."/>
            <person name="Baldwin J."/>
            <person name="Barry A."/>
            <person name="Bayul T."/>
            <person name="Blitshsteyn B."/>
            <person name="Bloom T."/>
            <person name="Blye J."/>
            <person name="Boguslavskiy L."/>
            <person name="Borowsky M."/>
            <person name="Boukhgalter B."/>
            <person name="Brunache A."/>
            <person name="Butler J."/>
            <person name="Calixte N."/>
            <person name="Calvo S."/>
            <person name="Camarata J."/>
            <person name="Campo K."/>
            <person name="Chang J."/>
            <person name="Cheshatsang Y."/>
            <person name="Citroen M."/>
            <person name="Collymore A."/>
            <person name="Considine T."/>
            <person name="Cook A."/>
            <person name="Cooke P."/>
            <person name="Corum B."/>
            <person name="Cuomo C."/>
            <person name="David R."/>
            <person name="Dawoe T."/>
            <person name="Degray S."/>
            <person name="Dodge S."/>
            <person name="Dooley K."/>
            <person name="Dorje P."/>
            <person name="Dorjee K."/>
            <person name="Dorris L."/>
            <person name="Duffey N."/>
            <person name="Dupes A."/>
            <person name="Elkins T."/>
            <person name="Engels R."/>
            <person name="Erickson J."/>
            <person name="Farina A."/>
            <person name="Faro S."/>
            <person name="Ferreira P."/>
            <person name="Fischer H."/>
            <person name="Fitzgerald M."/>
            <person name="Foley K."/>
            <person name="Gage D."/>
            <person name="Galagan J."/>
            <person name="Gearin G."/>
            <person name="Gnerre S."/>
            <person name="Gnirke A."/>
            <person name="Goyette A."/>
            <person name="Graham J."/>
            <person name="Grandbois E."/>
            <person name="Gyaltsen K."/>
            <person name="Hafez N."/>
            <person name="Hagopian D."/>
            <person name="Hagos B."/>
            <person name="Hall J."/>
            <person name="Hatcher B."/>
            <person name="Heller A."/>
            <person name="Higgins H."/>
            <person name="Honan T."/>
            <person name="Horn A."/>
            <person name="Houde N."/>
            <person name="Hughes L."/>
            <person name="Hulme W."/>
            <person name="Husby E."/>
            <person name="Iliev I."/>
            <person name="Jaffe D."/>
            <person name="Jones C."/>
            <person name="Kamal M."/>
            <person name="Kamat A."/>
            <person name="Kamvysselis M."/>
            <person name="Karlsson E."/>
            <person name="Kells C."/>
            <person name="Kieu A."/>
            <person name="Kisner P."/>
            <person name="Kodira C."/>
            <person name="Kulbokas E."/>
            <person name="Labutti K."/>
            <person name="Lama D."/>
            <person name="Landers T."/>
            <person name="Leger J."/>
            <person name="Levine S."/>
            <person name="Lewis D."/>
            <person name="Lewis T."/>
            <person name="Lindblad-toh K."/>
            <person name="Liu X."/>
            <person name="Lokyitsang T."/>
            <person name="Lokyitsang Y."/>
            <person name="Lucien O."/>
            <person name="Lui A."/>
            <person name="Ma L.J."/>
            <person name="Mabbitt R."/>
            <person name="Macdonald J."/>
            <person name="Maclean C."/>
            <person name="Major J."/>
            <person name="Manning J."/>
            <person name="Marabella R."/>
            <person name="Maru K."/>
            <person name="Matthews C."/>
            <person name="Mauceli E."/>
            <person name="Mccarthy M."/>
            <person name="Mcdonough S."/>
            <person name="Mcghee T."/>
            <person name="Meldrim J."/>
            <person name="Meneus L."/>
            <person name="Mesirov J."/>
            <person name="Mihalev A."/>
            <person name="Mihova T."/>
            <person name="Mikkelsen T."/>
            <person name="Mlenga V."/>
            <person name="Moru K."/>
            <person name="Mozes J."/>
            <person name="Mulrain L."/>
            <person name="Munson G."/>
            <person name="Naylor J."/>
            <person name="Newes C."/>
            <person name="Nguyen C."/>
            <person name="Nguyen N."/>
            <person name="Nguyen T."/>
            <person name="Nicol R."/>
            <person name="Nielsen C."/>
            <person name="Nizzari M."/>
            <person name="Norbu C."/>
            <person name="Norbu N."/>
            <person name="O'donnell P."/>
            <person name="Okoawo O."/>
            <person name="O'leary S."/>
            <person name="Omotosho B."/>
            <person name="O'neill K."/>
            <person name="Osman S."/>
            <person name="Parker S."/>
            <person name="Perrin D."/>
            <person name="Phunkhang P."/>
            <person name="Piqani B."/>
            <person name="Purcell S."/>
            <person name="Rachupka T."/>
            <person name="Ramasamy U."/>
            <person name="Rameau R."/>
            <person name="Ray V."/>
            <person name="Raymond C."/>
            <person name="Retta R."/>
            <person name="Richardson S."/>
            <person name="Rise C."/>
            <person name="Rodriguez J."/>
            <person name="Rogers J."/>
            <person name="Rogov P."/>
            <person name="Rutman M."/>
            <person name="Schupbach R."/>
            <person name="Seaman C."/>
            <person name="Settipalli S."/>
            <person name="Sharpe T."/>
            <person name="Sheridan J."/>
            <person name="Sherpa N."/>
            <person name="Shi J."/>
            <person name="Smirnov S."/>
            <person name="Smith C."/>
            <person name="Sougnez C."/>
            <person name="Spencer B."/>
            <person name="Stalker J."/>
            <person name="Stange-thomann N."/>
            <person name="Stavropoulos S."/>
            <person name="Stetson K."/>
            <person name="Stone C."/>
            <person name="Stone S."/>
            <person name="Stubbs M."/>
            <person name="Talamas J."/>
            <person name="Tchuinga P."/>
            <person name="Tenzing P."/>
            <person name="Tesfaye S."/>
            <person name="Theodore J."/>
            <person name="Thoulutsang Y."/>
            <person name="Topham K."/>
            <person name="Towey S."/>
            <person name="Tsamla T."/>
            <person name="Tsomo N."/>
            <person name="Vallee D."/>
            <person name="Vassiliev H."/>
            <person name="Venkataraman V."/>
            <person name="Vinson J."/>
            <person name="Vo A."/>
            <person name="Wade C."/>
            <person name="Wang S."/>
            <person name="Wangchuk T."/>
            <person name="Wangdi T."/>
            <person name="Whittaker C."/>
            <person name="Wilkinson J."/>
            <person name="Wu Y."/>
            <person name="Wyman D."/>
            <person name="Yadav S."/>
            <person name="Yang S."/>
            <person name="Yang X."/>
            <person name="Yeager S."/>
            <person name="Yee E."/>
            <person name="Young G."/>
            <person name="Zainoun J."/>
            <person name="Zembeck L."/>
            <person name="Zimmer A."/>
            <person name="Zody M."/>
            <person name="Lander E."/>
        </authorList>
    </citation>
    <scope>NUCLEOTIDE SEQUENCE [LARGE SCALE GENOMIC DNA]</scope>
</reference>
<dbReference type="OMA" id="MVEYENS"/>
<proteinExistence type="predicted"/>
<organism evidence="8 9">
    <name type="scientific">Ciona savignyi</name>
    <name type="common">Pacific transparent sea squirt</name>
    <dbReference type="NCBI Taxonomy" id="51511"/>
    <lineage>
        <taxon>Eukaryota</taxon>
        <taxon>Metazoa</taxon>
        <taxon>Chordata</taxon>
        <taxon>Tunicata</taxon>
        <taxon>Ascidiacea</taxon>
        <taxon>Phlebobranchia</taxon>
        <taxon>Cionidae</taxon>
        <taxon>Ciona</taxon>
    </lineage>
</organism>
<evidence type="ECO:0000256" key="3">
    <source>
        <dbReference type="ARBA" id="ARBA00022525"/>
    </source>
</evidence>
<sequence length="351" mass="40365">MTARRLTTTNRPAPTTLHNNKSILLLTIRPAVSRYYESTFTPTRTSLTTHDYNRRTDNARISLTTENAGLRSTINLVTVPQATREPENINNPTTKPFVTIPNTTTEGQRTANEYFTKRQQTTLIPITEYFRKQQSSKRPEEPHQATNRTTTFSPIVESTTLYSIAESTEPREIMHTTKEPTSVFPTTIFPSTFKLPDCQQSIGIESGEIFDSSFSASSHYPSYPAARARINDGYGWRPNYDDLEQYLEIDLGDDITLTSIATQGYYYFFTSNYVTKFMVEYENSRTKGFVMYQDLNGEDKIFKANDDGNEIVTNQFSNQPFVVRRLRILPTEWYNNINLKVELYRPCVDDN</sequence>
<evidence type="ECO:0000313" key="8">
    <source>
        <dbReference type="Ensembl" id="ENSCSAVP00000019622.1"/>
    </source>
</evidence>
<evidence type="ECO:0000256" key="1">
    <source>
        <dbReference type="ARBA" id="ARBA00004184"/>
    </source>
</evidence>
<reference evidence="8" key="2">
    <citation type="submission" date="2025-08" db="UniProtKB">
        <authorList>
            <consortium name="Ensembl"/>
        </authorList>
    </citation>
    <scope>IDENTIFICATION</scope>
</reference>